<organism evidence="2 3">
    <name type="scientific">Datura stramonium</name>
    <name type="common">Jimsonweed</name>
    <name type="synonym">Common thornapple</name>
    <dbReference type="NCBI Taxonomy" id="4076"/>
    <lineage>
        <taxon>Eukaryota</taxon>
        <taxon>Viridiplantae</taxon>
        <taxon>Streptophyta</taxon>
        <taxon>Embryophyta</taxon>
        <taxon>Tracheophyta</taxon>
        <taxon>Spermatophyta</taxon>
        <taxon>Magnoliopsida</taxon>
        <taxon>eudicotyledons</taxon>
        <taxon>Gunneridae</taxon>
        <taxon>Pentapetalae</taxon>
        <taxon>asterids</taxon>
        <taxon>lamiids</taxon>
        <taxon>Solanales</taxon>
        <taxon>Solanaceae</taxon>
        <taxon>Solanoideae</taxon>
        <taxon>Datureae</taxon>
        <taxon>Datura</taxon>
    </lineage>
</organism>
<keyword evidence="3" id="KW-1185">Reference proteome</keyword>
<dbReference type="Proteomes" id="UP000823775">
    <property type="component" value="Unassembled WGS sequence"/>
</dbReference>
<reference evidence="2 3" key="1">
    <citation type="journal article" date="2021" name="BMC Genomics">
        <title>Datura genome reveals duplications of psychoactive alkaloid biosynthetic genes and high mutation rate following tissue culture.</title>
        <authorList>
            <person name="Rajewski A."/>
            <person name="Carter-House D."/>
            <person name="Stajich J."/>
            <person name="Litt A."/>
        </authorList>
    </citation>
    <scope>NUCLEOTIDE SEQUENCE [LARGE SCALE GENOMIC DNA]</scope>
    <source>
        <strain evidence="2">AR-01</strain>
    </source>
</reference>
<sequence>MNLGCYVKFSAGHRGPSVKVDDDEEPAPEVVRPSGQQGYAQATVRLRSLFKIISQPSSPSKSVEAPALVVTMESYDASPSPSTTFENPFSGTPISSSSSPVDNLAVQALFFEDSSAVPLDYLLSPVATMVEARFDIFGGAKESFDHPNFNVSSSLPDPLSSLEFEMKSMPKKLFSGDSIDRVVEKDLIKEPGQTSTLLIPGDELIVQSLTHMASSGSQSKMTEENVEPSSPIHGIAECPPSLHGMEH</sequence>
<comment type="caution">
    <text evidence="2">The sequence shown here is derived from an EMBL/GenBank/DDBJ whole genome shotgun (WGS) entry which is preliminary data.</text>
</comment>
<feature type="region of interest" description="Disordered" evidence="1">
    <location>
        <begin position="213"/>
        <end position="247"/>
    </location>
</feature>
<evidence type="ECO:0000313" key="2">
    <source>
        <dbReference type="EMBL" id="MCD9646952.1"/>
    </source>
</evidence>
<dbReference type="EMBL" id="JACEIK010004978">
    <property type="protein sequence ID" value="MCD9646952.1"/>
    <property type="molecule type" value="Genomic_DNA"/>
</dbReference>
<evidence type="ECO:0000256" key="1">
    <source>
        <dbReference type="SAM" id="MobiDB-lite"/>
    </source>
</evidence>
<name>A0ABS8VJ99_DATST</name>
<gene>
    <name evidence="2" type="ORF">HAX54_037209</name>
</gene>
<feature type="region of interest" description="Disordered" evidence="1">
    <location>
        <begin position="14"/>
        <end position="36"/>
    </location>
</feature>
<proteinExistence type="predicted"/>
<evidence type="ECO:0000313" key="3">
    <source>
        <dbReference type="Proteomes" id="UP000823775"/>
    </source>
</evidence>
<protein>
    <submittedName>
        <fullName evidence="2">Uncharacterized protein</fullName>
    </submittedName>
</protein>
<accession>A0ABS8VJ99</accession>